<dbReference type="EMBL" id="FMAR01000004">
    <property type="protein sequence ID" value="SCC20299.1"/>
    <property type="molecule type" value="Genomic_DNA"/>
</dbReference>
<keyword evidence="3" id="KW-1185">Reference proteome</keyword>
<evidence type="ECO:0008006" key="4">
    <source>
        <dbReference type="Google" id="ProtNLM"/>
    </source>
</evidence>
<keyword evidence="1" id="KW-0732">Signal</keyword>
<protein>
    <recommendedName>
        <fullName evidence="4">Heavy-metal resistance</fullName>
    </recommendedName>
</protein>
<evidence type="ECO:0000256" key="1">
    <source>
        <dbReference type="SAM" id="SignalP"/>
    </source>
</evidence>
<dbReference type="RefSeq" id="WP_205686069.1">
    <property type="nucleotide sequence ID" value="NZ_FMAR01000004.1"/>
</dbReference>
<dbReference type="STRING" id="1335309.GA0116948_104202"/>
<dbReference type="Proteomes" id="UP000242818">
    <property type="component" value="Unassembled WGS sequence"/>
</dbReference>
<dbReference type="AlphaFoldDB" id="A0A1C4CMI8"/>
<gene>
    <name evidence="2" type="ORF">GA0116948_104202</name>
</gene>
<organism evidence="2 3">
    <name type="scientific">Chitinophaga costaii</name>
    <dbReference type="NCBI Taxonomy" id="1335309"/>
    <lineage>
        <taxon>Bacteria</taxon>
        <taxon>Pseudomonadati</taxon>
        <taxon>Bacteroidota</taxon>
        <taxon>Chitinophagia</taxon>
        <taxon>Chitinophagales</taxon>
        <taxon>Chitinophagaceae</taxon>
        <taxon>Chitinophaga</taxon>
    </lineage>
</organism>
<accession>A0A1C4CMI8</accession>
<feature type="chain" id="PRO_5008690064" description="Heavy-metal resistance" evidence="1">
    <location>
        <begin position="20"/>
        <end position="130"/>
    </location>
</feature>
<evidence type="ECO:0000313" key="3">
    <source>
        <dbReference type="Proteomes" id="UP000242818"/>
    </source>
</evidence>
<sequence>MKKIIIALFAMAIVSSASAAPAGPGRGGFHGGGRPVVIVHGGFGYYNPYFSPFGYYGFGYPFGYPYAVGAYPPSKLDMQVQEIKNDYADKIQSVRMDKTLSGKERREKVRAFKAARDHDVREAKVNYYKS</sequence>
<feature type="signal peptide" evidence="1">
    <location>
        <begin position="1"/>
        <end position="19"/>
    </location>
</feature>
<reference evidence="2 3" key="1">
    <citation type="submission" date="2016-08" db="EMBL/GenBank/DDBJ databases">
        <authorList>
            <person name="Seilhamer J.J."/>
        </authorList>
    </citation>
    <scope>NUCLEOTIDE SEQUENCE [LARGE SCALE GENOMIC DNA]</scope>
    <source>
        <strain evidence="2 3">A37T2</strain>
    </source>
</reference>
<proteinExistence type="predicted"/>
<evidence type="ECO:0000313" key="2">
    <source>
        <dbReference type="EMBL" id="SCC20299.1"/>
    </source>
</evidence>
<name>A0A1C4CMI8_9BACT</name>